<keyword evidence="2" id="KW-0812">Transmembrane</keyword>
<dbReference type="OrthoDB" id="7390714at2"/>
<feature type="transmembrane region" description="Helical" evidence="2">
    <location>
        <begin position="46"/>
        <end position="67"/>
    </location>
</feature>
<feature type="region of interest" description="Disordered" evidence="1">
    <location>
        <begin position="1"/>
        <end position="22"/>
    </location>
</feature>
<organism evidence="4 5">
    <name type="scientific">Erythrobacter insulae</name>
    <dbReference type="NCBI Taxonomy" id="2584124"/>
    <lineage>
        <taxon>Bacteria</taxon>
        <taxon>Pseudomonadati</taxon>
        <taxon>Pseudomonadota</taxon>
        <taxon>Alphaproteobacteria</taxon>
        <taxon>Sphingomonadales</taxon>
        <taxon>Erythrobacteraceae</taxon>
        <taxon>Erythrobacter/Porphyrobacter group</taxon>
        <taxon>Erythrobacter</taxon>
    </lineage>
</organism>
<dbReference type="PROSITE" id="PS51724">
    <property type="entry name" value="SPOR"/>
    <property type="match status" value="1"/>
</dbReference>
<comment type="caution">
    <text evidence="4">The sequence shown here is derived from an EMBL/GenBank/DDBJ whole genome shotgun (WGS) entry which is preliminary data.</text>
</comment>
<dbReference type="GO" id="GO:0042834">
    <property type="term" value="F:peptidoglycan binding"/>
    <property type="evidence" value="ECO:0007669"/>
    <property type="project" value="InterPro"/>
</dbReference>
<feature type="region of interest" description="Disordered" evidence="1">
    <location>
        <begin position="76"/>
        <end position="184"/>
    </location>
</feature>
<sequence>MVQGEFEQGDSTGDTGDELDLSETDSLPWLEADEDDDEGGVDMAQIFGFGAVLLALLLGVVGAIYLLTNRTSADAPVADGSTIEAPEGPIKERPDDPQGKEFAGTGNVAPAVGEGRTRQSQIGSGGSADTGSTVASAAGAADGASGSAQTTPTSGSAASGASEPDAGGASGKITTASSGSNSGVGVQLAAYSSRARAEQGWSQLSRQTDALSGVRYRVVEGVVDGGTVYRLQAVANDRAAADTLCRAIKADGLDCAVKR</sequence>
<evidence type="ECO:0000256" key="2">
    <source>
        <dbReference type="SAM" id="Phobius"/>
    </source>
</evidence>
<evidence type="ECO:0000313" key="5">
    <source>
        <dbReference type="Proteomes" id="UP000316343"/>
    </source>
</evidence>
<feature type="compositionally biased region" description="Polar residues" evidence="1">
    <location>
        <begin position="172"/>
        <end position="184"/>
    </location>
</feature>
<gene>
    <name evidence="4" type="ORF">FGU71_01945</name>
</gene>
<keyword evidence="2" id="KW-0472">Membrane</keyword>
<dbReference type="InterPro" id="IPR036680">
    <property type="entry name" value="SPOR-like_sf"/>
</dbReference>
<feature type="compositionally biased region" description="Basic and acidic residues" evidence="1">
    <location>
        <begin position="89"/>
        <end position="99"/>
    </location>
</feature>
<protein>
    <submittedName>
        <fullName evidence="4">SPOR domain-containing protein</fullName>
    </submittedName>
</protein>
<dbReference type="AlphaFoldDB" id="A0A547PEV8"/>
<dbReference type="SUPFAM" id="SSF110997">
    <property type="entry name" value="Sporulation related repeat"/>
    <property type="match status" value="1"/>
</dbReference>
<dbReference type="Pfam" id="PF05036">
    <property type="entry name" value="SPOR"/>
    <property type="match status" value="1"/>
</dbReference>
<feature type="domain" description="SPOR" evidence="3">
    <location>
        <begin position="178"/>
        <end position="259"/>
    </location>
</feature>
<name>A0A547PEV8_9SPHN</name>
<evidence type="ECO:0000256" key="1">
    <source>
        <dbReference type="SAM" id="MobiDB-lite"/>
    </source>
</evidence>
<dbReference type="Proteomes" id="UP000316343">
    <property type="component" value="Unassembled WGS sequence"/>
</dbReference>
<keyword evidence="2" id="KW-1133">Transmembrane helix</keyword>
<reference evidence="4 5" key="1">
    <citation type="submission" date="2019-06" db="EMBL/GenBank/DDBJ databases">
        <title>Erythrobacter insulae sp. nov., isolated from a tidal flat.</title>
        <authorList>
            <person name="Yoon J.-H."/>
        </authorList>
    </citation>
    <scope>NUCLEOTIDE SEQUENCE [LARGE SCALE GENOMIC DNA]</scope>
    <source>
        <strain evidence="4 5">JBTF-M21</strain>
    </source>
</reference>
<feature type="compositionally biased region" description="Low complexity" evidence="1">
    <location>
        <begin position="129"/>
        <end position="167"/>
    </location>
</feature>
<dbReference type="EMBL" id="VHJK01000001">
    <property type="protein sequence ID" value="TRD12658.1"/>
    <property type="molecule type" value="Genomic_DNA"/>
</dbReference>
<proteinExistence type="predicted"/>
<evidence type="ECO:0000259" key="3">
    <source>
        <dbReference type="PROSITE" id="PS51724"/>
    </source>
</evidence>
<dbReference type="InterPro" id="IPR007730">
    <property type="entry name" value="SPOR-like_dom"/>
</dbReference>
<keyword evidence="5" id="KW-1185">Reference proteome</keyword>
<dbReference type="Gene3D" id="3.30.70.1070">
    <property type="entry name" value="Sporulation related repeat"/>
    <property type="match status" value="1"/>
</dbReference>
<evidence type="ECO:0000313" key="4">
    <source>
        <dbReference type="EMBL" id="TRD12658.1"/>
    </source>
</evidence>
<accession>A0A547PEV8</accession>